<keyword evidence="12" id="KW-1185">Reference proteome</keyword>
<gene>
    <name evidence="11" type="ORF">SAMN05216258_11285</name>
</gene>
<dbReference type="AlphaFoldDB" id="A0A1I3N1V9"/>
<keyword evidence="6 8" id="KW-1133">Transmembrane helix</keyword>
<dbReference type="GO" id="GO:0015086">
    <property type="term" value="F:cadmium ion transmembrane transporter activity"/>
    <property type="evidence" value="ECO:0007669"/>
    <property type="project" value="TreeGrafter"/>
</dbReference>
<name>A0A1I3N1V9_9RHOB</name>
<evidence type="ECO:0000259" key="9">
    <source>
        <dbReference type="Pfam" id="PF01545"/>
    </source>
</evidence>
<evidence type="ECO:0000313" key="11">
    <source>
        <dbReference type="EMBL" id="SFJ03010.1"/>
    </source>
</evidence>
<keyword evidence="3" id="KW-0813">Transport</keyword>
<dbReference type="SUPFAM" id="SSF161111">
    <property type="entry name" value="Cation efflux protein transmembrane domain-like"/>
    <property type="match status" value="1"/>
</dbReference>
<proteinExistence type="inferred from homology"/>
<dbReference type="PANTHER" id="PTHR43840:SF41">
    <property type="entry name" value="CATION-EFFLUX PUMP FIEF"/>
    <property type="match status" value="1"/>
</dbReference>
<evidence type="ECO:0000256" key="7">
    <source>
        <dbReference type="ARBA" id="ARBA00023136"/>
    </source>
</evidence>
<evidence type="ECO:0000256" key="4">
    <source>
        <dbReference type="ARBA" id="ARBA00022475"/>
    </source>
</evidence>
<dbReference type="OrthoDB" id="9806522at2"/>
<feature type="domain" description="Cation efflux protein cytoplasmic" evidence="10">
    <location>
        <begin position="219"/>
        <end position="294"/>
    </location>
</feature>
<dbReference type="Pfam" id="PF16916">
    <property type="entry name" value="ZT_dimer"/>
    <property type="match status" value="1"/>
</dbReference>
<protein>
    <submittedName>
        <fullName evidence="11">Ferrous-iron efflux pump FieF</fullName>
    </submittedName>
</protein>
<feature type="transmembrane region" description="Helical" evidence="8">
    <location>
        <begin position="89"/>
        <end position="111"/>
    </location>
</feature>
<feature type="domain" description="Cation efflux protein transmembrane" evidence="9">
    <location>
        <begin position="20"/>
        <end position="214"/>
    </location>
</feature>
<evidence type="ECO:0000256" key="2">
    <source>
        <dbReference type="ARBA" id="ARBA00008114"/>
    </source>
</evidence>
<dbReference type="GO" id="GO:0005886">
    <property type="term" value="C:plasma membrane"/>
    <property type="evidence" value="ECO:0007669"/>
    <property type="project" value="TreeGrafter"/>
</dbReference>
<dbReference type="InterPro" id="IPR036837">
    <property type="entry name" value="Cation_efflux_CTD_sf"/>
</dbReference>
<feature type="transmembrane region" description="Helical" evidence="8">
    <location>
        <begin position="42"/>
        <end position="68"/>
    </location>
</feature>
<dbReference type="SUPFAM" id="SSF160240">
    <property type="entry name" value="Cation efflux protein cytoplasmic domain-like"/>
    <property type="match status" value="1"/>
</dbReference>
<reference evidence="11 12" key="1">
    <citation type="submission" date="2016-10" db="EMBL/GenBank/DDBJ databases">
        <authorList>
            <person name="de Groot N.N."/>
        </authorList>
    </citation>
    <scope>NUCLEOTIDE SEQUENCE [LARGE SCALE GENOMIC DNA]</scope>
    <source>
        <strain evidence="11 12">CGMCC 1.11030</strain>
    </source>
</reference>
<dbReference type="RefSeq" id="WP_092864559.1">
    <property type="nucleotide sequence ID" value="NZ_FOQH01000012.1"/>
</dbReference>
<keyword evidence="7 8" id="KW-0472">Membrane</keyword>
<dbReference type="InterPro" id="IPR002524">
    <property type="entry name" value="Cation_efflux"/>
</dbReference>
<keyword evidence="5 8" id="KW-0812">Transmembrane</keyword>
<dbReference type="Pfam" id="PF01545">
    <property type="entry name" value="Cation_efflux"/>
    <property type="match status" value="1"/>
</dbReference>
<evidence type="ECO:0000256" key="3">
    <source>
        <dbReference type="ARBA" id="ARBA00022448"/>
    </source>
</evidence>
<sequence>MSGRLNIKGDDRLAASAGAAAVAVALLLALVKLWALRETGSLGVAASLADSAIDAVASLAGLAAVLYASKPADEEHAFGHGSAEDLASLGQAGLVAVSGLLIGWQAISRLLADAPSPLAREELGMGVMAVSIVLTLALVWWQLRVARRTGSPVVAADSLHYMSDLLPNLGALAALAASAWLGLSDLDSLVGLAAAGLLLAGAFRVAKRGWRALMDHGADKETLRRLKEIADGHPGLAGYHDLKTRTAGRRLFVQIHVELPGELPLREAHDIGASLRHRILDAFPEAEVIVHKDPV</sequence>
<evidence type="ECO:0000256" key="5">
    <source>
        <dbReference type="ARBA" id="ARBA00022692"/>
    </source>
</evidence>
<dbReference type="GO" id="GO:0015341">
    <property type="term" value="F:zinc efflux antiporter activity"/>
    <property type="evidence" value="ECO:0007669"/>
    <property type="project" value="TreeGrafter"/>
</dbReference>
<dbReference type="InterPro" id="IPR027470">
    <property type="entry name" value="Cation_efflux_CTD"/>
</dbReference>
<comment type="similarity">
    <text evidence="2">Belongs to the cation diffusion facilitator (CDF) transporter (TC 2.A.4) family.</text>
</comment>
<dbReference type="STRING" id="1114924.SAMN05216258_11285"/>
<evidence type="ECO:0000313" key="12">
    <source>
        <dbReference type="Proteomes" id="UP000199377"/>
    </source>
</evidence>
<evidence type="ECO:0000256" key="8">
    <source>
        <dbReference type="SAM" id="Phobius"/>
    </source>
</evidence>
<feature type="transmembrane region" description="Helical" evidence="8">
    <location>
        <begin position="164"/>
        <end position="183"/>
    </location>
</feature>
<evidence type="ECO:0000256" key="6">
    <source>
        <dbReference type="ARBA" id="ARBA00022989"/>
    </source>
</evidence>
<dbReference type="Gene3D" id="3.30.70.1350">
    <property type="entry name" value="Cation efflux protein, cytoplasmic domain"/>
    <property type="match status" value="1"/>
</dbReference>
<dbReference type="PANTHER" id="PTHR43840">
    <property type="entry name" value="MITOCHONDRIAL METAL TRANSPORTER 1-RELATED"/>
    <property type="match status" value="1"/>
</dbReference>
<dbReference type="GO" id="GO:0015093">
    <property type="term" value="F:ferrous iron transmembrane transporter activity"/>
    <property type="evidence" value="ECO:0007669"/>
    <property type="project" value="TreeGrafter"/>
</dbReference>
<feature type="transmembrane region" description="Helical" evidence="8">
    <location>
        <begin position="123"/>
        <end position="143"/>
    </location>
</feature>
<dbReference type="InterPro" id="IPR027469">
    <property type="entry name" value="Cation_efflux_TMD_sf"/>
</dbReference>
<dbReference type="GO" id="GO:0006882">
    <property type="term" value="P:intracellular zinc ion homeostasis"/>
    <property type="evidence" value="ECO:0007669"/>
    <property type="project" value="TreeGrafter"/>
</dbReference>
<accession>A0A1I3N1V9</accession>
<feature type="transmembrane region" description="Helical" evidence="8">
    <location>
        <begin position="189"/>
        <end position="206"/>
    </location>
</feature>
<keyword evidence="4" id="KW-1003">Cell membrane</keyword>
<dbReference type="Gene3D" id="1.20.1510.10">
    <property type="entry name" value="Cation efflux protein transmembrane domain"/>
    <property type="match status" value="1"/>
</dbReference>
<organism evidence="11 12">
    <name type="scientific">Albimonas pacifica</name>
    <dbReference type="NCBI Taxonomy" id="1114924"/>
    <lineage>
        <taxon>Bacteria</taxon>
        <taxon>Pseudomonadati</taxon>
        <taxon>Pseudomonadota</taxon>
        <taxon>Alphaproteobacteria</taxon>
        <taxon>Rhodobacterales</taxon>
        <taxon>Paracoccaceae</taxon>
        <taxon>Albimonas</taxon>
    </lineage>
</organism>
<dbReference type="EMBL" id="FOQH01000012">
    <property type="protein sequence ID" value="SFJ03010.1"/>
    <property type="molecule type" value="Genomic_DNA"/>
</dbReference>
<evidence type="ECO:0000259" key="10">
    <source>
        <dbReference type="Pfam" id="PF16916"/>
    </source>
</evidence>
<dbReference type="Proteomes" id="UP000199377">
    <property type="component" value="Unassembled WGS sequence"/>
</dbReference>
<dbReference type="InterPro" id="IPR058533">
    <property type="entry name" value="Cation_efflux_TM"/>
</dbReference>
<evidence type="ECO:0000256" key="1">
    <source>
        <dbReference type="ARBA" id="ARBA00004141"/>
    </source>
</evidence>
<dbReference type="InterPro" id="IPR050291">
    <property type="entry name" value="CDF_Transporter"/>
</dbReference>
<comment type="subcellular location">
    <subcellularLocation>
        <location evidence="1">Membrane</location>
        <topology evidence="1">Multi-pass membrane protein</topology>
    </subcellularLocation>
</comment>
<dbReference type="NCBIfam" id="TIGR01297">
    <property type="entry name" value="CDF"/>
    <property type="match status" value="1"/>
</dbReference>
<feature type="transmembrane region" description="Helical" evidence="8">
    <location>
        <begin position="12"/>
        <end position="36"/>
    </location>
</feature>